<feature type="transmembrane region" description="Helical" evidence="9">
    <location>
        <begin position="61"/>
        <end position="83"/>
    </location>
</feature>
<keyword evidence="7 8" id="KW-0568">Pathogenesis-related protein</keyword>
<evidence type="ECO:0000313" key="10">
    <source>
        <dbReference type="EMBL" id="KAK9678034.1"/>
    </source>
</evidence>
<dbReference type="GO" id="GO:0016020">
    <property type="term" value="C:membrane"/>
    <property type="evidence" value="ECO:0007669"/>
    <property type="project" value="UniProtKB-SubCell"/>
</dbReference>
<evidence type="ECO:0000256" key="9">
    <source>
        <dbReference type="SAM" id="Phobius"/>
    </source>
</evidence>
<keyword evidence="4 8" id="KW-0611">Plant defense</keyword>
<proteinExistence type="inferred from homology"/>
<dbReference type="AlphaFoldDB" id="A0AAW1HQC5"/>
<keyword evidence="11" id="KW-1185">Reference proteome</keyword>
<evidence type="ECO:0000256" key="7">
    <source>
        <dbReference type="ARBA" id="ARBA00023265"/>
    </source>
</evidence>
<dbReference type="GO" id="GO:0006952">
    <property type="term" value="P:defense response"/>
    <property type="evidence" value="ECO:0007669"/>
    <property type="project" value="UniProtKB-KW"/>
</dbReference>
<feature type="transmembrane region" description="Helical" evidence="9">
    <location>
        <begin position="276"/>
        <end position="294"/>
    </location>
</feature>
<dbReference type="EMBL" id="JBDFQZ010000011">
    <property type="protein sequence ID" value="KAK9678034.1"/>
    <property type="molecule type" value="Genomic_DNA"/>
</dbReference>
<comment type="function">
    <text evidence="8">May be involved in modulation of pathogen defense and leaf cell death.</text>
</comment>
<dbReference type="Pfam" id="PF03094">
    <property type="entry name" value="Mlo"/>
    <property type="match status" value="1"/>
</dbReference>
<comment type="caution">
    <text evidence="10">The sequence shown here is derived from an EMBL/GenBank/DDBJ whole genome shotgun (WGS) entry which is preliminary data.</text>
</comment>
<gene>
    <name evidence="8" type="primary">MLO</name>
    <name evidence="10" type="ORF">RND81_11G183500</name>
</gene>
<dbReference type="PANTHER" id="PTHR31942">
    <property type="entry name" value="MLO-LIKE PROTEIN 1"/>
    <property type="match status" value="1"/>
</dbReference>
<feature type="transmembrane region" description="Helical" evidence="9">
    <location>
        <begin position="12"/>
        <end position="31"/>
    </location>
</feature>
<evidence type="ECO:0000313" key="11">
    <source>
        <dbReference type="Proteomes" id="UP001443914"/>
    </source>
</evidence>
<comment type="similarity">
    <text evidence="2 8">Belongs to the MLO family.</text>
</comment>
<comment type="domain">
    <text evidence="8">The C-terminus contains a calmodulin-binding domain, which binds calmodulin in a calcium-dependent fashion.</text>
</comment>
<feature type="transmembrane region" description="Helical" evidence="9">
    <location>
        <begin position="147"/>
        <end position="168"/>
    </location>
</feature>
<keyword evidence="8" id="KW-0112">Calmodulin-binding</keyword>
<keyword evidence="5 8" id="KW-1133">Transmembrane helix</keyword>
<dbReference type="GO" id="GO:0005516">
    <property type="term" value="F:calmodulin binding"/>
    <property type="evidence" value="ECO:0007669"/>
    <property type="project" value="UniProtKB-KW"/>
</dbReference>
<feature type="transmembrane region" description="Helical" evidence="9">
    <location>
        <begin position="300"/>
        <end position="317"/>
    </location>
</feature>
<evidence type="ECO:0000256" key="8">
    <source>
        <dbReference type="RuleBase" id="RU280816"/>
    </source>
</evidence>
<protein>
    <recommendedName>
        <fullName evidence="8">MLO-like protein</fullName>
    </recommendedName>
</protein>
<accession>A0AAW1HQC5</accession>
<evidence type="ECO:0000256" key="3">
    <source>
        <dbReference type="ARBA" id="ARBA00022692"/>
    </source>
</evidence>
<dbReference type="Proteomes" id="UP001443914">
    <property type="component" value="Unassembled WGS sequence"/>
</dbReference>
<dbReference type="InterPro" id="IPR004326">
    <property type="entry name" value="Mlo"/>
</dbReference>
<evidence type="ECO:0000256" key="6">
    <source>
        <dbReference type="ARBA" id="ARBA00023136"/>
    </source>
</evidence>
<organism evidence="10 11">
    <name type="scientific">Saponaria officinalis</name>
    <name type="common">Common soapwort</name>
    <name type="synonym">Lychnis saponaria</name>
    <dbReference type="NCBI Taxonomy" id="3572"/>
    <lineage>
        <taxon>Eukaryota</taxon>
        <taxon>Viridiplantae</taxon>
        <taxon>Streptophyta</taxon>
        <taxon>Embryophyta</taxon>
        <taxon>Tracheophyta</taxon>
        <taxon>Spermatophyta</taxon>
        <taxon>Magnoliopsida</taxon>
        <taxon>eudicotyledons</taxon>
        <taxon>Gunneridae</taxon>
        <taxon>Pentapetalae</taxon>
        <taxon>Caryophyllales</taxon>
        <taxon>Caryophyllaceae</taxon>
        <taxon>Caryophylleae</taxon>
        <taxon>Saponaria</taxon>
    </lineage>
</organism>
<evidence type="ECO:0000256" key="5">
    <source>
        <dbReference type="ARBA" id="ARBA00022989"/>
    </source>
</evidence>
<feature type="transmembrane region" description="Helical" evidence="9">
    <location>
        <begin position="368"/>
        <end position="392"/>
    </location>
</feature>
<keyword evidence="3 8" id="KW-0812">Transmembrane</keyword>
<comment type="subcellular location">
    <subcellularLocation>
        <location evidence="1 8">Membrane</location>
        <topology evidence="1 8">Multi-pass membrane protein</topology>
    </subcellularLocation>
</comment>
<feature type="transmembrane region" description="Helical" evidence="9">
    <location>
        <begin position="412"/>
        <end position="432"/>
    </location>
</feature>
<name>A0AAW1HQC5_SAPOF</name>
<evidence type="ECO:0000256" key="4">
    <source>
        <dbReference type="ARBA" id="ARBA00022821"/>
    </source>
</evidence>
<keyword evidence="6 8" id="KW-0472">Membrane</keyword>
<evidence type="ECO:0000256" key="2">
    <source>
        <dbReference type="ARBA" id="ARBA00006574"/>
    </source>
</evidence>
<dbReference type="PANTHER" id="PTHR31942:SF54">
    <property type="entry name" value="MLO-LIKE PROTEIN 13"/>
    <property type="match status" value="1"/>
</dbReference>
<evidence type="ECO:0000256" key="1">
    <source>
        <dbReference type="ARBA" id="ARBA00004141"/>
    </source>
</evidence>
<sequence>MGERDSNSLEFTSTWIVAVVCFIIVVISLAAERGLHRLGKCLVRNDQQSLYEALQKIKAELMLLGFISLLLTVFQGMISNICIPTHLTHFMLPCKRETAAHESDVSTHFAAHPSWNKRRLLSEGGDSHQCTKKGMAQFMSLEALHQLHILIFVLAVVFVVFNATTMILGGVKVRRWKHWEESLRREILKTKNGDQQSRRVSQIHARHRHEFFKQHRGHSAVVGVLVSFFKQFYGSVTKSDYIALRHGFIMTHCPGNQGFDFHKYMLRTLEYEFKKVAGISWWLWMFVVVFLLVNLEGAHVYFWLSFLPLILLLLVGTKLEHIIMSLAEEIKEKDKGNKELQIIQEVESDKTPWVKPSDKHFWFERPSIVLYLIHFILFQNSFEIAFFFWVLITYGIHSCILDRVGFIIPRLIIGLIVQVLCSYSTLPLYTIVTQMGSRFKPSILGPLVHETVGSWLEDVRERSSGHGKGVFGSSRIEIRNLSSELREIIPVTDQTAICFDGSQTR</sequence>
<reference evidence="10" key="1">
    <citation type="submission" date="2024-03" db="EMBL/GenBank/DDBJ databases">
        <title>WGS assembly of Saponaria officinalis var. Norfolk2.</title>
        <authorList>
            <person name="Jenkins J."/>
            <person name="Shu S."/>
            <person name="Grimwood J."/>
            <person name="Barry K."/>
            <person name="Goodstein D."/>
            <person name="Schmutz J."/>
            <person name="Leebens-Mack J."/>
            <person name="Osbourn A."/>
        </authorList>
    </citation>
    <scope>NUCLEOTIDE SEQUENCE [LARGE SCALE GENOMIC DNA]</scope>
    <source>
        <strain evidence="10">JIC</strain>
    </source>
</reference>